<gene>
    <name evidence="3" type="ORF">Acr_08g0001940</name>
</gene>
<evidence type="ECO:0000259" key="2">
    <source>
        <dbReference type="Pfam" id="PF23622"/>
    </source>
</evidence>
<dbReference type="Proteomes" id="UP000585474">
    <property type="component" value="Unassembled WGS sequence"/>
</dbReference>
<feature type="domain" description="At1g61320/AtMIF1 LRR" evidence="2">
    <location>
        <begin position="81"/>
        <end position="291"/>
    </location>
</feature>
<dbReference type="SUPFAM" id="SSF81383">
    <property type="entry name" value="F-box domain"/>
    <property type="match status" value="1"/>
</dbReference>
<evidence type="ECO:0000313" key="4">
    <source>
        <dbReference type="Proteomes" id="UP000585474"/>
    </source>
</evidence>
<organism evidence="3 4">
    <name type="scientific">Actinidia rufa</name>
    <dbReference type="NCBI Taxonomy" id="165716"/>
    <lineage>
        <taxon>Eukaryota</taxon>
        <taxon>Viridiplantae</taxon>
        <taxon>Streptophyta</taxon>
        <taxon>Embryophyta</taxon>
        <taxon>Tracheophyta</taxon>
        <taxon>Spermatophyta</taxon>
        <taxon>Magnoliopsida</taxon>
        <taxon>eudicotyledons</taxon>
        <taxon>Gunneridae</taxon>
        <taxon>Pentapetalae</taxon>
        <taxon>asterids</taxon>
        <taxon>Ericales</taxon>
        <taxon>Actinidiaceae</taxon>
        <taxon>Actinidia</taxon>
    </lineage>
</organism>
<dbReference type="AlphaFoldDB" id="A0A7J0EZD1"/>
<dbReference type="PANTHER" id="PTHR34145:SF77">
    <property type="match status" value="1"/>
</dbReference>
<keyword evidence="4" id="KW-1185">Reference proteome</keyword>
<dbReference type="SUPFAM" id="SSF52058">
    <property type="entry name" value="L domain-like"/>
    <property type="match status" value="1"/>
</dbReference>
<evidence type="ECO:0008006" key="5">
    <source>
        <dbReference type="Google" id="ProtNLM"/>
    </source>
</evidence>
<feature type="domain" description="F-box" evidence="1">
    <location>
        <begin position="18"/>
        <end position="55"/>
    </location>
</feature>
<dbReference type="InterPro" id="IPR032675">
    <property type="entry name" value="LRR_dom_sf"/>
</dbReference>
<dbReference type="EMBL" id="BJWL01000008">
    <property type="protein sequence ID" value="GFY91798.1"/>
    <property type="molecule type" value="Genomic_DNA"/>
</dbReference>
<sequence>MLEKSKKRVKRGTTFTVNLHEDVLENIISFFPIKDATRCGQLSTRFKNAWRFCRNLVFDLDFARGLTKGNQIKVINRVFNQHLGPKIDIFHLYFDPTGVEALVKYWLKRVTLKGVEELDLDFTRGDVPFKLPSHLFEVESIRSLKLAHCRLNLSTQLQGLSFLKTLVLRRVNIKSIQIATIFANCFLLEGIELLRCFGTLHLEIFARRLKKYKQLVVRDCDITSIAIDAPTLSTLSFCGKVCHFGFYSPMLNLDEVVLIFTPTRSGFPRFCLVTSLMISISNVNILKVSSTFLELGEFPFENGLYWKMHGKPKLEKCNPTFQRLKKIMVKGFKFEMVELEMLKFFLNQAKFLESIALVPSRNCRSKGFSQDKYQIVFRLWKASPNAKIRCFAKHNLVLPHQRCNRCGQLSTGFKNAWRFCRNLVFDLDFARGLTKENQIRVINHVFYQHLGPKIDIFHLYFDPTDVEALVECWLKMVTLKGVEELDLDFTRGGVLFKLPSHLFEVKSIRSLKLTCCRFDLPDLPTQLHGLYFLKTLVLKRVNINTIQMEKIFAYCFLLEGIELLSCIGTVYLDIIGRHLKKYKQLVVGDCDIISISIDNPTVSTLSFCGEYCHFGFYSPMLNLDEAVLNITPTRSSFPRLCLVNNLVIGISTVNTFKVSSAFLKLGEVHLENGLYWEMHGKLELEKCNPSFPRLKKIMVNGFKFRTFELQMLKFFLKQAKFLESVALVPSGCYSKEFYQITDQLFCLWKASPNTTIRIFKSIWKIKNWNF</sequence>
<dbReference type="PANTHER" id="PTHR34145">
    <property type="entry name" value="OS02G0105600 PROTEIN"/>
    <property type="match status" value="1"/>
</dbReference>
<dbReference type="OrthoDB" id="673865at2759"/>
<name>A0A7J0EZD1_9ERIC</name>
<dbReference type="Gene3D" id="3.80.10.10">
    <property type="entry name" value="Ribonuclease Inhibitor"/>
    <property type="match status" value="2"/>
</dbReference>
<dbReference type="Pfam" id="PF00646">
    <property type="entry name" value="F-box"/>
    <property type="match status" value="1"/>
</dbReference>
<comment type="caution">
    <text evidence="3">The sequence shown here is derived from an EMBL/GenBank/DDBJ whole genome shotgun (WGS) entry which is preliminary data.</text>
</comment>
<proteinExistence type="predicted"/>
<accession>A0A7J0EZD1</accession>
<reference evidence="3 4" key="1">
    <citation type="submission" date="2019-07" db="EMBL/GenBank/DDBJ databases">
        <title>De Novo Assembly of kiwifruit Actinidia rufa.</title>
        <authorList>
            <person name="Sugita-Konishi S."/>
            <person name="Sato K."/>
            <person name="Mori E."/>
            <person name="Abe Y."/>
            <person name="Kisaki G."/>
            <person name="Hamano K."/>
            <person name="Suezawa K."/>
            <person name="Otani M."/>
            <person name="Fukuda T."/>
            <person name="Manabe T."/>
            <person name="Gomi K."/>
            <person name="Tabuchi M."/>
            <person name="Akimitsu K."/>
            <person name="Kataoka I."/>
        </authorList>
    </citation>
    <scope>NUCLEOTIDE SEQUENCE [LARGE SCALE GENOMIC DNA]</scope>
    <source>
        <strain evidence="4">cv. Fuchu</strain>
    </source>
</reference>
<dbReference type="InterPro" id="IPR055357">
    <property type="entry name" value="LRR_At1g61320_AtMIF1"/>
</dbReference>
<feature type="domain" description="At1g61320/AtMIF1 LRR" evidence="2">
    <location>
        <begin position="453"/>
        <end position="624"/>
    </location>
</feature>
<evidence type="ECO:0000313" key="3">
    <source>
        <dbReference type="EMBL" id="GFY91798.1"/>
    </source>
</evidence>
<evidence type="ECO:0000259" key="1">
    <source>
        <dbReference type="Pfam" id="PF00646"/>
    </source>
</evidence>
<dbReference type="InterPro" id="IPR001810">
    <property type="entry name" value="F-box_dom"/>
</dbReference>
<dbReference type="Pfam" id="PF23622">
    <property type="entry name" value="LRR_At1g61320_AtMIF1"/>
    <property type="match status" value="2"/>
</dbReference>
<dbReference type="InterPro" id="IPR053772">
    <property type="entry name" value="At1g61320/At1g61330-like"/>
</dbReference>
<protein>
    <recommendedName>
        <fullName evidence="5">F-box/RNI-like superfamily protein</fullName>
    </recommendedName>
</protein>
<dbReference type="InterPro" id="IPR036047">
    <property type="entry name" value="F-box-like_dom_sf"/>
</dbReference>